<comment type="similarity">
    <text evidence="1">Belongs to the TonB-dependent receptor family.</text>
</comment>
<gene>
    <name evidence="4" type="ORF">ACFSYS_17325</name>
</gene>
<keyword evidence="2" id="KW-0732">Signal</keyword>
<feature type="signal peptide" evidence="2">
    <location>
        <begin position="1"/>
        <end position="20"/>
    </location>
</feature>
<evidence type="ECO:0000313" key="5">
    <source>
        <dbReference type="Proteomes" id="UP001597438"/>
    </source>
</evidence>
<keyword evidence="1" id="KW-0813">Transport</keyword>
<dbReference type="InterPro" id="IPR012910">
    <property type="entry name" value="Plug_dom"/>
</dbReference>
<keyword evidence="1" id="KW-0472">Membrane</keyword>
<keyword evidence="1" id="KW-0998">Cell outer membrane</keyword>
<dbReference type="SUPFAM" id="SSF56935">
    <property type="entry name" value="Porins"/>
    <property type="match status" value="1"/>
</dbReference>
<keyword evidence="5" id="KW-1185">Reference proteome</keyword>
<proteinExistence type="inferred from homology"/>
<dbReference type="Proteomes" id="UP001597438">
    <property type="component" value="Unassembled WGS sequence"/>
</dbReference>
<accession>A0ABW5X9P2</accession>
<feature type="chain" id="PRO_5045458878" evidence="2">
    <location>
        <begin position="21"/>
        <end position="218"/>
    </location>
</feature>
<name>A0ABW5X9P2_9FLAO</name>
<comment type="subcellular location">
    <subcellularLocation>
        <location evidence="1">Cell outer membrane</location>
        <topology evidence="1">Multi-pass membrane protein</topology>
    </subcellularLocation>
</comment>
<feature type="domain" description="TonB-dependent receptor plug" evidence="3">
    <location>
        <begin position="131"/>
        <end position="211"/>
    </location>
</feature>
<dbReference type="Gene3D" id="2.170.130.10">
    <property type="entry name" value="TonB-dependent receptor, plug domain"/>
    <property type="match status" value="1"/>
</dbReference>
<evidence type="ECO:0000313" key="4">
    <source>
        <dbReference type="EMBL" id="MFD2835054.1"/>
    </source>
</evidence>
<dbReference type="PROSITE" id="PS52016">
    <property type="entry name" value="TONB_DEPENDENT_REC_3"/>
    <property type="match status" value="1"/>
</dbReference>
<dbReference type="InterPro" id="IPR037066">
    <property type="entry name" value="Plug_dom_sf"/>
</dbReference>
<evidence type="ECO:0000259" key="3">
    <source>
        <dbReference type="Pfam" id="PF07715"/>
    </source>
</evidence>
<keyword evidence="4" id="KW-0675">Receptor</keyword>
<dbReference type="InterPro" id="IPR008969">
    <property type="entry name" value="CarboxyPept-like_regulatory"/>
</dbReference>
<dbReference type="Pfam" id="PF07715">
    <property type="entry name" value="Plug"/>
    <property type="match status" value="1"/>
</dbReference>
<evidence type="ECO:0000256" key="1">
    <source>
        <dbReference type="PROSITE-ProRule" id="PRU01360"/>
    </source>
</evidence>
<sequence>MNFNYLYVLLIALISLPATAQIKVTGQVLNFSNEPQTDVMIYADSILIDSKTNSRGFFKIKVPETTKQLHVFSPKYGLMSTDNFGEELVKFVFLDPKKNKDNSDFSKVVKEDLLSSNPVYDHENINVDPNIQNFNSIFDYIEGRVAGVVITADNHIKIRGTNSFVDPGYALLVVNGMVVAGIDNISVNEIKDVKILKNGASVYGSRGANGVVQITLKD</sequence>
<comment type="caution">
    <text evidence="4">The sequence shown here is derived from an EMBL/GenBank/DDBJ whole genome shotgun (WGS) entry which is preliminary data.</text>
</comment>
<dbReference type="EMBL" id="JBHUOJ010000037">
    <property type="protein sequence ID" value="MFD2835054.1"/>
    <property type="molecule type" value="Genomic_DNA"/>
</dbReference>
<keyword evidence="1" id="KW-1134">Transmembrane beta strand</keyword>
<evidence type="ECO:0000256" key="2">
    <source>
        <dbReference type="SAM" id="SignalP"/>
    </source>
</evidence>
<dbReference type="SUPFAM" id="SSF49464">
    <property type="entry name" value="Carboxypeptidase regulatory domain-like"/>
    <property type="match status" value="1"/>
</dbReference>
<protein>
    <submittedName>
        <fullName evidence="4">TonB-dependent receptor plug domain-containing protein</fullName>
    </submittedName>
</protein>
<dbReference type="InterPro" id="IPR039426">
    <property type="entry name" value="TonB-dep_rcpt-like"/>
</dbReference>
<dbReference type="RefSeq" id="WP_251740194.1">
    <property type="nucleotide sequence ID" value="NZ_JBHUOJ010000037.1"/>
</dbReference>
<keyword evidence="1" id="KW-0812">Transmembrane</keyword>
<reference evidence="5" key="1">
    <citation type="journal article" date="2019" name="Int. J. Syst. Evol. Microbiol.">
        <title>The Global Catalogue of Microorganisms (GCM) 10K type strain sequencing project: providing services to taxonomists for standard genome sequencing and annotation.</title>
        <authorList>
            <consortium name="The Broad Institute Genomics Platform"/>
            <consortium name="The Broad Institute Genome Sequencing Center for Infectious Disease"/>
            <person name="Wu L."/>
            <person name="Ma J."/>
        </authorList>
    </citation>
    <scope>NUCLEOTIDE SEQUENCE [LARGE SCALE GENOMIC DNA]</scope>
    <source>
        <strain evidence="5">KCTC 52925</strain>
    </source>
</reference>
<organism evidence="4 5">
    <name type="scientific">Christiangramia antarctica</name>
    <dbReference type="NCBI Taxonomy" id="2058158"/>
    <lineage>
        <taxon>Bacteria</taxon>
        <taxon>Pseudomonadati</taxon>
        <taxon>Bacteroidota</taxon>
        <taxon>Flavobacteriia</taxon>
        <taxon>Flavobacteriales</taxon>
        <taxon>Flavobacteriaceae</taxon>
        <taxon>Christiangramia</taxon>
    </lineage>
</organism>